<sequence>MDKPGTLAHRSRLCNYGNHLLFFLKFNFYNYAKELEGLFGCITRTPSCCTVQEFFPLLLCGEASFAVMILHQIEGEGSQCNSL</sequence>
<dbReference type="Proteomes" id="UP000824782">
    <property type="component" value="Unassembled WGS sequence"/>
</dbReference>
<comment type="caution">
    <text evidence="1">The sequence shown here is derived from an EMBL/GenBank/DDBJ whole genome shotgun (WGS) entry which is preliminary data.</text>
</comment>
<proteinExistence type="predicted"/>
<dbReference type="EMBL" id="WNYA01003872">
    <property type="protein sequence ID" value="KAG8543123.1"/>
    <property type="molecule type" value="Genomic_DNA"/>
</dbReference>
<gene>
    <name evidence="1" type="ORF">GDO81_025334</name>
</gene>
<evidence type="ECO:0000313" key="1">
    <source>
        <dbReference type="EMBL" id="KAG8543123.1"/>
    </source>
</evidence>
<keyword evidence="2" id="KW-1185">Reference proteome</keyword>
<dbReference type="AlphaFoldDB" id="A0AAV6Z424"/>
<evidence type="ECO:0000313" key="2">
    <source>
        <dbReference type="Proteomes" id="UP000824782"/>
    </source>
</evidence>
<accession>A0AAV6Z424</accession>
<name>A0AAV6Z424_ENGPU</name>
<organism evidence="1 2">
    <name type="scientific">Engystomops pustulosus</name>
    <name type="common">Tungara frog</name>
    <name type="synonym">Physalaemus pustulosus</name>
    <dbReference type="NCBI Taxonomy" id="76066"/>
    <lineage>
        <taxon>Eukaryota</taxon>
        <taxon>Metazoa</taxon>
        <taxon>Chordata</taxon>
        <taxon>Craniata</taxon>
        <taxon>Vertebrata</taxon>
        <taxon>Euteleostomi</taxon>
        <taxon>Amphibia</taxon>
        <taxon>Batrachia</taxon>
        <taxon>Anura</taxon>
        <taxon>Neobatrachia</taxon>
        <taxon>Hyloidea</taxon>
        <taxon>Leptodactylidae</taxon>
        <taxon>Leiuperinae</taxon>
        <taxon>Engystomops</taxon>
    </lineage>
</organism>
<protein>
    <submittedName>
        <fullName evidence="1">Uncharacterized protein</fullName>
    </submittedName>
</protein>
<reference evidence="1" key="1">
    <citation type="thesis" date="2020" institute="ProQuest LLC" country="789 East Eisenhower Parkway, Ann Arbor, MI, USA">
        <title>Comparative Genomics and Chromosome Evolution.</title>
        <authorList>
            <person name="Mudd A.B."/>
        </authorList>
    </citation>
    <scope>NUCLEOTIDE SEQUENCE</scope>
    <source>
        <strain evidence="1">237g6f4</strain>
        <tissue evidence="1">Blood</tissue>
    </source>
</reference>